<dbReference type="InterPro" id="IPR014825">
    <property type="entry name" value="DNA_alkylation"/>
</dbReference>
<evidence type="ECO:0000313" key="2">
    <source>
        <dbReference type="Proteomes" id="UP000196342"/>
    </source>
</evidence>
<dbReference type="Pfam" id="PF08713">
    <property type="entry name" value="DNA_alkylation"/>
    <property type="match status" value="1"/>
</dbReference>
<evidence type="ECO:0008006" key="3">
    <source>
        <dbReference type="Google" id="ProtNLM"/>
    </source>
</evidence>
<dbReference type="Gene3D" id="1.25.10.90">
    <property type="match status" value="1"/>
</dbReference>
<dbReference type="RefSeq" id="WP_087697943.1">
    <property type="nucleotide sequence ID" value="NZ_NHOO01000008.1"/>
</dbReference>
<keyword evidence="2" id="KW-1185">Reference proteome</keyword>
<comment type="caution">
    <text evidence="1">The sequence shown here is derived from an EMBL/GenBank/DDBJ whole genome shotgun (WGS) entry which is preliminary data.</text>
</comment>
<dbReference type="InterPro" id="IPR016024">
    <property type="entry name" value="ARM-type_fold"/>
</dbReference>
<proteinExistence type="predicted"/>
<dbReference type="SUPFAM" id="SSF48371">
    <property type="entry name" value="ARM repeat"/>
    <property type="match status" value="1"/>
</dbReference>
<dbReference type="PANTHER" id="PTHR34070:SF1">
    <property type="entry name" value="DNA ALKYLATION REPAIR PROTEIN"/>
    <property type="match status" value="1"/>
</dbReference>
<reference evidence="1 2" key="1">
    <citation type="submission" date="2017-05" db="EMBL/GenBank/DDBJ databases">
        <title>Chromobacterium violaceum GHPS1 isolated from Hydrocarbon polluted soil in French Guiana display an awesome secondary metabolite arsenal and a battery of drug and heavy-metal-resistance and detoxification of xenobiotics proteins.</title>
        <authorList>
            <person name="Belbahri L."/>
        </authorList>
    </citation>
    <scope>NUCLEOTIDE SEQUENCE [LARGE SCALE GENOMIC DNA]</scope>
    <source>
        <strain evidence="1 2">GHPS1</strain>
    </source>
</reference>
<dbReference type="PANTHER" id="PTHR34070">
    <property type="entry name" value="ARMADILLO-TYPE FOLD"/>
    <property type="match status" value="1"/>
</dbReference>
<organism evidence="1 2">
    <name type="scientific">Chromobacterium violaceum</name>
    <dbReference type="NCBI Taxonomy" id="536"/>
    <lineage>
        <taxon>Bacteria</taxon>
        <taxon>Pseudomonadati</taxon>
        <taxon>Pseudomonadota</taxon>
        <taxon>Betaproteobacteria</taxon>
        <taxon>Neisseriales</taxon>
        <taxon>Chromobacteriaceae</taxon>
        <taxon>Chromobacterium</taxon>
    </lineage>
</organism>
<dbReference type="CDD" id="cd07064">
    <property type="entry name" value="AlkD_like_1"/>
    <property type="match status" value="1"/>
</dbReference>
<name>A0A202B9H8_CHRVL</name>
<evidence type="ECO:0000313" key="1">
    <source>
        <dbReference type="EMBL" id="OVE48128.1"/>
    </source>
</evidence>
<dbReference type="AlphaFoldDB" id="A0A202B9H8"/>
<sequence>MDRIDALRAQLTATADPARAPAMRAYMRGQFDFLGVAAPARRKAAVAWIKSHDTAGPDVWLTLAERLWQEPEREFQYVALDLLARHAAELPAAALPRLLALVTAKSWWDTVDGLAAWVIGGLVRGRRELQTEMDTLAGDSDFWLRRVAILHQLYWKRDTDAGRLFRYCAANAADPEFFIRKAIGWALREYAYTDAEAVRGFVASAALSPLSRREALKRIQQKPLPAKEA</sequence>
<dbReference type="Proteomes" id="UP000196342">
    <property type="component" value="Unassembled WGS sequence"/>
</dbReference>
<gene>
    <name evidence="1" type="ORF">CBW21_11755</name>
</gene>
<protein>
    <recommendedName>
        <fullName evidence="3">DNA alkylation repair protein</fullName>
    </recommendedName>
</protein>
<dbReference type="EMBL" id="NHOO01000008">
    <property type="protein sequence ID" value="OVE48128.1"/>
    <property type="molecule type" value="Genomic_DNA"/>
</dbReference>
<accession>A0A202B9H8</accession>